<proteinExistence type="predicted"/>
<organism evidence="2 3">
    <name type="scientific">Pleomassaria siparia CBS 279.74</name>
    <dbReference type="NCBI Taxonomy" id="1314801"/>
    <lineage>
        <taxon>Eukaryota</taxon>
        <taxon>Fungi</taxon>
        <taxon>Dikarya</taxon>
        <taxon>Ascomycota</taxon>
        <taxon>Pezizomycotina</taxon>
        <taxon>Dothideomycetes</taxon>
        <taxon>Pleosporomycetidae</taxon>
        <taxon>Pleosporales</taxon>
        <taxon>Pleomassariaceae</taxon>
        <taxon>Pleomassaria</taxon>
    </lineage>
</organism>
<reference evidence="2" key="1">
    <citation type="journal article" date="2020" name="Stud. Mycol.">
        <title>101 Dothideomycetes genomes: a test case for predicting lifestyles and emergence of pathogens.</title>
        <authorList>
            <person name="Haridas S."/>
            <person name="Albert R."/>
            <person name="Binder M."/>
            <person name="Bloem J."/>
            <person name="Labutti K."/>
            <person name="Salamov A."/>
            <person name="Andreopoulos B."/>
            <person name="Baker S."/>
            <person name="Barry K."/>
            <person name="Bills G."/>
            <person name="Bluhm B."/>
            <person name="Cannon C."/>
            <person name="Castanera R."/>
            <person name="Culley D."/>
            <person name="Daum C."/>
            <person name="Ezra D."/>
            <person name="Gonzalez J."/>
            <person name="Henrissat B."/>
            <person name="Kuo A."/>
            <person name="Liang C."/>
            <person name="Lipzen A."/>
            <person name="Lutzoni F."/>
            <person name="Magnuson J."/>
            <person name="Mondo S."/>
            <person name="Nolan M."/>
            <person name="Ohm R."/>
            <person name="Pangilinan J."/>
            <person name="Park H.-J."/>
            <person name="Ramirez L."/>
            <person name="Alfaro M."/>
            <person name="Sun H."/>
            <person name="Tritt A."/>
            <person name="Yoshinaga Y."/>
            <person name="Zwiers L.-H."/>
            <person name="Turgeon B."/>
            <person name="Goodwin S."/>
            <person name="Spatafora J."/>
            <person name="Crous P."/>
            <person name="Grigoriev I."/>
        </authorList>
    </citation>
    <scope>NUCLEOTIDE SEQUENCE</scope>
    <source>
        <strain evidence="2">CBS 279.74</strain>
    </source>
</reference>
<dbReference type="EMBL" id="MU005765">
    <property type="protein sequence ID" value="KAF2713885.1"/>
    <property type="molecule type" value="Genomic_DNA"/>
</dbReference>
<keyword evidence="1" id="KW-0812">Transmembrane</keyword>
<keyword evidence="1" id="KW-0472">Membrane</keyword>
<sequence length="52" mass="5920">MPLYVGLGLFSAFAVAGLFPCLFSLQTENGVNRFFFARFIYFPDSWVTLFSN</sequence>
<evidence type="ECO:0000313" key="3">
    <source>
        <dbReference type="Proteomes" id="UP000799428"/>
    </source>
</evidence>
<dbReference type="Proteomes" id="UP000799428">
    <property type="component" value="Unassembled WGS sequence"/>
</dbReference>
<evidence type="ECO:0000313" key="2">
    <source>
        <dbReference type="EMBL" id="KAF2713885.1"/>
    </source>
</evidence>
<feature type="transmembrane region" description="Helical" evidence="1">
    <location>
        <begin position="6"/>
        <end position="25"/>
    </location>
</feature>
<accession>A0A6G1KMW3</accession>
<keyword evidence="1" id="KW-1133">Transmembrane helix</keyword>
<name>A0A6G1KMW3_9PLEO</name>
<keyword evidence="3" id="KW-1185">Reference proteome</keyword>
<gene>
    <name evidence="2" type="ORF">K504DRAFT_150463</name>
</gene>
<evidence type="ECO:0000256" key="1">
    <source>
        <dbReference type="SAM" id="Phobius"/>
    </source>
</evidence>
<protein>
    <submittedName>
        <fullName evidence="2">Uncharacterized protein</fullName>
    </submittedName>
</protein>
<dbReference type="AlphaFoldDB" id="A0A6G1KMW3"/>